<sequence>MLCIDRSKPTVWSVDCGRGKARAIEDRGKQAEKVAGDCGSHKRVWDGAKTALTAAGDSQTVCDGARQSSRPAEHQQMTPRQSATVPRPSSATVPDSLSDRRGTCRRLPDNRRGTCKRLLDSLRRCQDHLGTYRRPRDSLRRCRKVYQTGDAPAGDSQTVCNDIMTVWAPGGDSQTVCDGARQSFKPAGHLQETPRQCATEIPRQSAKLPENLPDRQATRRRLLDNGARRESQTVCYGAKTVWSPAGYSKTVCDGANTVSALAGDLQKSLTVPDSL</sequence>
<reference evidence="2" key="2">
    <citation type="submission" date="2020-11" db="EMBL/GenBank/DDBJ databases">
        <authorList>
            <person name="McCartney M.A."/>
            <person name="Auch B."/>
            <person name="Kono T."/>
            <person name="Mallez S."/>
            <person name="Becker A."/>
            <person name="Gohl D.M."/>
            <person name="Silverstein K.A.T."/>
            <person name="Koren S."/>
            <person name="Bechman K.B."/>
            <person name="Herman A."/>
            <person name="Abrahante J.E."/>
            <person name="Garbe J."/>
        </authorList>
    </citation>
    <scope>NUCLEOTIDE SEQUENCE</scope>
    <source>
        <strain evidence="2">Duluth1</strain>
        <tissue evidence="2">Whole animal</tissue>
    </source>
</reference>
<gene>
    <name evidence="2" type="ORF">DPMN_066978</name>
</gene>
<dbReference type="AlphaFoldDB" id="A0A9D4BVG9"/>
<reference evidence="2" key="1">
    <citation type="journal article" date="2019" name="bioRxiv">
        <title>The Genome of the Zebra Mussel, Dreissena polymorpha: A Resource for Invasive Species Research.</title>
        <authorList>
            <person name="McCartney M.A."/>
            <person name="Auch B."/>
            <person name="Kono T."/>
            <person name="Mallez S."/>
            <person name="Zhang Y."/>
            <person name="Obille A."/>
            <person name="Becker A."/>
            <person name="Abrahante J.E."/>
            <person name="Garbe J."/>
            <person name="Badalamenti J.P."/>
            <person name="Herman A."/>
            <person name="Mangelson H."/>
            <person name="Liachko I."/>
            <person name="Sullivan S."/>
            <person name="Sone E.D."/>
            <person name="Koren S."/>
            <person name="Silverstein K.A.T."/>
            <person name="Beckman K.B."/>
            <person name="Gohl D.M."/>
        </authorList>
    </citation>
    <scope>NUCLEOTIDE SEQUENCE</scope>
    <source>
        <strain evidence="2">Duluth1</strain>
        <tissue evidence="2">Whole animal</tissue>
    </source>
</reference>
<protein>
    <submittedName>
        <fullName evidence="2">Uncharacterized protein</fullName>
    </submittedName>
</protein>
<evidence type="ECO:0000313" key="3">
    <source>
        <dbReference type="Proteomes" id="UP000828390"/>
    </source>
</evidence>
<dbReference type="Proteomes" id="UP000828390">
    <property type="component" value="Unassembled WGS sequence"/>
</dbReference>
<evidence type="ECO:0000313" key="2">
    <source>
        <dbReference type="EMBL" id="KAH3707568.1"/>
    </source>
</evidence>
<feature type="region of interest" description="Disordered" evidence="1">
    <location>
        <begin position="60"/>
        <end position="105"/>
    </location>
</feature>
<feature type="compositionally biased region" description="Polar residues" evidence="1">
    <location>
        <begin position="60"/>
        <end position="95"/>
    </location>
</feature>
<evidence type="ECO:0000256" key="1">
    <source>
        <dbReference type="SAM" id="MobiDB-lite"/>
    </source>
</evidence>
<comment type="caution">
    <text evidence="2">The sequence shown here is derived from an EMBL/GenBank/DDBJ whole genome shotgun (WGS) entry which is preliminary data.</text>
</comment>
<name>A0A9D4BVG9_DREPO</name>
<organism evidence="2 3">
    <name type="scientific">Dreissena polymorpha</name>
    <name type="common">Zebra mussel</name>
    <name type="synonym">Mytilus polymorpha</name>
    <dbReference type="NCBI Taxonomy" id="45954"/>
    <lineage>
        <taxon>Eukaryota</taxon>
        <taxon>Metazoa</taxon>
        <taxon>Spiralia</taxon>
        <taxon>Lophotrochozoa</taxon>
        <taxon>Mollusca</taxon>
        <taxon>Bivalvia</taxon>
        <taxon>Autobranchia</taxon>
        <taxon>Heteroconchia</taxon>
        <taxon>Euheterodonta</taxon>
        <taxon>Imparidentia</taxon>
        <taxon>Neoheterodontei</taxon>
        <taxon>Myida</taxon>
        <taxon>Dreissenoidea</taxon>
        <taxon>Dreissenidae</taxon>
        <taxon>Dreissena</taxon>
    </lineage>
</organism>
<keyword evidence="3" id="KW-1185">Reference proteome</keyword>
<accession>A0A9D4BVG9</accession>
<dbReference type="EMBL" id="JAIWYP010000014">
    <property type="protein sequence ID" value="KAH3707568.1"/>
    <property type="molecule type" value="Genomic_DNA"/>
</dbReference>
<proteinExistence type="predicted"/>